<evidence type="ECO:0000313" key="10">
    <source>
        <dbReference type="Proteomes" id="UP000623269"/>
    </source>
</evidence>
<dbReference type="GO" id="GO:0005886">
    <property type="term" value="C:plasma membrane"/>
    <property type="evidence" value="ECO:0007669"/>
    <property type="project" value="UniProtKB-SubCell"/>
</dbReference>
<dbReference type="RefSeq" id="WP_197659815.1">
    <property type="nucleotide sequence ID" value="NZ_JAEAGR010000001.1"/>
</dbReference>
<dbReference type="SUPFAM" id="SSF161098">
    <property type="entry name" value="MetI-like"/>
    <property type="match status" value="1"/>
</dbReference>
<evidence type="ECO:0000256" key="1">
    <source>
        <dbReference type="ARBA" id="ARBA00004651"/>
    </source>
</evidence>
<comment type="caution">
    <text evidence="9">The sequence shown here is derived from an EMBL/GenBank/DDBJ whole genome shotgun (WGS) entry which is preliminary data.</text>
</comment>
<protein>
    <submittedName>
        <fullName evidence="9">Sugar ABC transporter permease</fullName>
    </submittedName>
</protein>
<dbReference type="Proteomes" id="UP000623269">
    <property type="component" value="Unassembled WGS sequence"/>
</dbReference>
<feature type="transmembrane region" description="Helical" evidence="7">
    <location>
        <begin position="252"/>
        <end position="270"/>
    </location>
</feature>
<keyword evidence="5 7" id="KW-1133">Transmembrane helix</keyword>
<dbReference type="Pfam" id="PF00528">
    <property type="entry name" value="BPD_transp_1"/>
    <property type="match status" value="1"/>
</dbReference>
<dbReference type="Gene3D" id="1.10.3720.10">
    <property type="entry name" value="MetI-like"/>
    <property type="match status" value="1"/>
</dbReference>
<feature type="transmembrane region" description="Helical" evidence="7">
    <location>
        <begin position="7"/>
        <end position="26"/>
    </location>
</feature>
<feature type="transmembrane region" description="Helical" evidence="7">
    <location>
        <begin position="98"/>
        <end position="117"/>
    </location>
</feature>
<gene>
    <name evidence="9" type="ORF">I5677_01695</name>
</gene>
<dbReference type="PANTHER" id="PTHR43227">
    <property type="entry name" value="BLL4140 PROTEIN"/>
    <property type="match status" value="1"/>
</dbReference>
<dbReference type="AlphaFoldDB" id="A0A8J7HBT5"/>
<dbReference type="EMBL" id="JAEAGR010000001">
    <property type="protein sequence ID" value="MBH1939604.1"/>
    <property type="molecule type" value="Genomic_DNA"/>
</dbReference>
<keyword evidence="10" id="KW-1185">Reference proteome</keyword>
<keyword evidence="4 7" id="KW-0812">Transmembrane</keyword>
<dbReference type="GO" id="GO:0055085">
    <property type="term" value="P:transmembrane transport"/>
    <property type="evidence" value="ECO:0007669"/>
    <property type="project" value="InterPro"/>
</dbReference>
<feature type="transmembrane region" description="Helical" evidence="7">
    <location>
        <begin position="190"/>
        <end position="211"/>
    </location>
</feature>
<evidence type="ECO:0000256" key="2">
    <source>
        <dbReference type="ARBA" id="ARBA00022448"/>
    </source>
</evidence>
<sequence length="284" mass="32231">MKENRKAWAFLAPSFLGVIFFVLIPFSDAIKRSFKEAMGGKFVGMDNYMNVLHNEAFRIAAQNTSRFIIICVPILLLLSLVLAVMINNLKKHRSFFKTSFLIPLAIPVSSVVFLWKVVFHQNGLLNGALSVIGLEGYDWMSTKAFPVLVFSYIWKNIGYDMVLWLAGLDGISQTMYEAAAVDGANAWKKFWYITLPGLLPTVFIVTVLSILNSFKVFREAYLIAGAYPRDNNIYMLQHLFNNWFTKLDIQKMSAAAVMLALIIVAIILILQRIDTKVDRKLDIE</sequence>
<name>A0A8J7HBT5_9FIRM</name>
<evidence type="ECO:0000256" key="3">
    <source>
        <dbReference type="ARBA" id="ARBA00022475"/>
    </source>
</evidence>
<dbReference type="InterPro" id="IPR000515">
    <property type="entry name" value="MetI-like"/>
</dbReference>
<dbReference type="CDD" id="cd06261">
    <property type="entry name" value="TM_PBP2"/>
    <property type="match status" value="1"/>
</dbReference>
<evidence type="ECO:0000256" key="6">
    <source>
        <dbReference type="ARBA" id="ARBA00023136"/>
    </source>
</evidence>
<evidence type="ECO:0000256" key="4">
    <source>
        <dbReference type="ARBA" id="ARBA00022692"/>
    </source>
</evidence>
<dbReference type="InterPro" id="IPR035906">
    <property type="entry name" value="MetI-like_sf"/>
</dbReference>
<dbReference type="InterPro" id="IPR050809">
    <property type="entry name" value="UgpAE/MalFG_permease"/>
</dbReference>
<keyword evidence="3" id="KW-1003">Cell membrane</keyword>
<keyword evidence="6 7" id="KW-0472">Membrane</keyword>
<accession>A0A8J7HBT5</accession>
<evidence type="ECO:0000259" key="8">
    <source>
        <dbReference type="PROSITE" id="PS50928"/>
    </source>
</evidence>
<comment type="similarity">
    <text evidence="7">Belongs to the binding-protein-dependent transport system permease family.</text>
</comment>
<dbReference type="PROSITE" id="PS50928">
    <property type="entry name" value="ABC_TM1"/>
    <property type="match status" value="1"/>
</dbReference>
<evidence type="ECO:0000313" key="9">
    <source>
        <dbReference type="EMBL" id="MBH1939604.1"/>
    </source>
</evidence>
<keyword evidence="2 7" id="KW-0813">Transport</keyword>
<feature type="domain" description="ABC transmembrane type-1" evidence="8">
    <location>
        <begin position="61"/>
        <end position="270"/>
    </location>
</feature>
<organism evidence="9 10">
    <name type="scientific">Mobilitalea sibirica</name>
    <dbReference type="NCBI Taxonomy" id="1462919"/>
    <lineage>
        <taxon>Bacteria</taxon>
        <taxon>Bacillati</taxon>
        <taxon>Bacillota</taxon>
        <taxon>Clostridia</taxon>
        <taxon>Lachnospirales</taxon>
        <taxon>Lachnospiraceae</taxon>
        <taxon>Mobilitalea</taxon>
    </lineage>
</organism>
<reference evidence="9" key="1">
    <citation type="submission" date="2020-12" db="EMBL/GenBank/DDBJ databases">
        <title>M. sibirica DSM 26468T genome.</title>
        <authorList>
            <person name="Thieme N."/>
            <person name="Rettenmaier R."/>
            <person name="Zverlov V."/>
            <person name="Liebl W."/>
        </authorList>
    </citation>
    <scope>NUCLEOTIDE SEQUENCE</scope>
    <source>
        <strain evidence="9">DSM 26468</strain>
    </source>
</reference>
<evidence type="ECO:0000256" key="7">
    <source>
        <dbReference type="RuleBase" id="RU363032"/>
    </source>
</evidence>
<feature type="transmembrane region" description="Helical" evidence="7">
    <location>
        <begin position="67"/>
        <end position="86"/>
    </location>
</feature>
<comment type="subcellular location">
    <subcellularLocation>
        <location evidence="1 7">Cell membrane</location>
        <topology evidence="1 7">Multi-pass membrane protein</topology>
    </subcellularLocation>
</comment>
<evidence type="ECO:0000256" key="5">
    <source>
        <dbReference type="ARBA" id="ARBA00022989"/>
    </source>
</evidence>
<proteinExistence type="inferred from homology"/>
<dbReference type="PANTHER" id="PTHR43227:SF11">
    <property type="entry name" value="BLL4140 PROTEIN"/>
    <property type="match status" value="1"/>
</dbReference>